<evidence type="ECO:0000256" key="1">
    <source>
        <dbReference type="SAM" id="Phobius"/>
    </source>
</evidence>
<proteinExistence type="predicted"/>
<protein>
    <submittedName>
        <fullName evidence="2">Uncharacterized protein</fullName>
    </submittedName>
</protein>
<feature type="transmembrane region" description="Helical" evidence="1">
    <location>
        <begin position="276"/>
        <end position="296"/>
    </location>
</feature>
<reference evidence="2" key="1">
    <citation type="submission" date="2018-06" db="EMBL/GenBank/DDBJ databases">
        <authorList>
            <person name="Zhirakovskaya E."/>
        </authorList>
    </citation>
    <scope>NUCLEOTIDE SEQUENCE</scope>
</reference>
<sequence>MQTQFPTYKLKQLNFSFFSILLGIILRLQIFLENHSLWSDEALTVFKLIAYPFKKLITLTNSSHEAMHAYPIGFLFCIKKMIQLFGYSEYVFRATPLIFSIATLFIFSKLTKKIFKNIWSEVALFIFAITGSQIYYASELKPYTVDVFMMVLFLYLVLKYINKTINKNEYIFLGIIAGLSTTFSFAAPFILGGLWFGGIAYCIHQNKKKHVFLFTKSAIIWCTSFVLYYYFSIRFFNQNQSLTRFWEYAFMPFDQGLWRSISWIGSALFQNFQNQLIVPAFFSSVFFLIGGVYLFLYEKKYFLIFISSIILTLFASALRLYPFIGRTTLFLCPVYLLIMVKGLECIWKSPLIYPNILIKRGLVFVVVTLTVVFNAQAIGSMQDNEDMRPIVKYFQEEYRPGDSVYISRVTQFSFGYYHGYYSMGSKPLLIGRIHFDYNDDVLQMMVQYVHISFDKLGFMNGYLLGNRWKQIAEKQKFIYKQNKRTWVIFSHYSQKEKKQILYQFDQRGTQVKALRKRGAEIYLYDFQKG</sequence>
<dbReference type="EMBL" id="UOGJ01000012">
    <property type="protein sequence ID" value="VAX34871.1"/>
    <property type="molecule type" value="Genomic_DNA"/>
</dbReference>
<dbReference type="AlphaFoldDB" id="A0A3B1D7U0"/>
<accession>A0A3B1D7U0</accession>
<feature type="transmembrane region" description="Helical" evidence="1">
    <location>
        <begin position="361"/>
        <end position="379"/>
    </location>
</feature>
<feature type="transmembrane region" description="Helical" evidence="1">
    <location>
        <begin position="142"/>
        <end position="158"/>
    </location>
</feature>
<feature type="transmembrane region" description="Helical" evidence="1">
    <location>
        <begin position="302"/>
        <end position="321"/>
    </location>
</feature>
<feature type="transmembrane region" description="Helical" evidence="1">
    <location>
        <begin position="170"/>
        <end position="191"/>
    </location>
</feature>
<feature type="transmembrane region" description="Helical" evidence="1">
    <location>
        <begin position="119"/>
        <end position="136"/>
    </location>
</feature>
<name>A0A3B1D7U0_9ZZZZ</name>
<keyword evidence="1" id="KW-0472">Membrane</keyword>
<keyword evidence="1" id="KW-0812">Transmembrane</keyword>
<feature type="transmembrane region" description="Helical" evidence="1">
    <location>
        <begin position="211"/>
        <end position="231"/>
    </location>
</feature>
<evidence type="ECO:0000313" key="2">
    <source>
        <dbReference type="EMBL" id="VAX34871.1"/>
    </source>
</evidence>
<keyword evidence="1" id="KW-1133">Transmembrane helix</keyword>
<organism evidence="2">
    <name type="scientific">hydrothermal vent metagenome</name>
    <dbReference type="NCBI Taxonomy" id="652676"/>
    <lineage>
        <taxon>unclassified sequences</taxon>
        <taxon>metagenomes</taxon>
        <taxon>ecological metagenomes</taxon>
    </lineage>
</organism>
<feature type="transmembrane region" description="Helical" evidence="1">
    <location>
        <begin position="90"/>
        <end position="107"/>
    </location>
</feature>
<feature type="transmembrane region" description="Helical" evidence="1">
    <location>
        <begin position="12"/>
        <end position="32"/>
    </location>
</feature>
<gene>
    <name evidence="2" type="ORF">MNBD_UNCLBAC01-1541</name>
</gene>